<name>A0AAD7MG04_9AGAR</name>
<feature type="compositionally biased region" description="Acidic residues" evidence="1">
    <location>
        <begin position="746"/>
        <end position="765"/>
    </location>
</feature>
<dbReference type="Pfam" id="PF18758">
    <property type="entry name" value="KDZ"/>
    <property type="match status" value="1"/>
</dbReference>
<reference evidence="2" key="1">
    <citation type="submission" date="2023-03" db="EMBL/GenBank/DDBJ databases">
        <title>Massive genome expansion in bonnet fungi (Mycena s.s.) driven by repeated elements and novel gene families across ecological guilds.</title>
        <authorList>
            <consortium name="Lawrence Berkeley National Laboratory"/>
            <person name="Harder C.B."/>
            <person name="Miyauchi S."/>
            <person name="Viragh M."/>
            <person name="Kuo A."/>
            <person name="Thoen E."/>
            <person name="Andreopoulos B."/>
            <person name="Lu D."/>
            <person name="Skrede I."/>
            <person name="Drula E."/>
            <person name="Henrissat B."/>
            <person name="Morin E."/>
            <person name="Kohler A."/>
            <person name="Barry K."/>
            <person name="LaButti K."/>
            <person name="Morin E."/>
            <person name="Salamov A."/>
            <person name="Lipzen A."/>
            <person name="Mereny Z."/>
            <person name="Hegedus B."/>
            <person name="Baldrian P."/>
            <person name="Stursova M."/>
            <person name="Weitz H."/>
            <person name="Taylor A."/>
            <person name="Grigoriev I.V."/>
            <person name="Nagy L.G."/>
            <person name="Martin F."/>
            <person name="Kauserud H."/>
        </authorList>
    </citation>
    <scope>NUCLEOTIDE SEQUENCE</scope>
    <source>
        <strain evidence="2">CBHHK188m</strain>
    </source>
</reference>
<sequence length="785" mass="90020">ERYHEFLMMTKQWRHTRMMKRGGRGHDPEGVAKTKPGECALDCPACPLPGKNLPEDWELAPEEKQFLYALFLAIDANFRLKRKDVSTEDKDPGLCKGRAFFCEVTKYMEHVKKNWSQKQDRSHCVAHDAVDKPDREARGTASSGIGAVDCARHNMKRPNAVGDLQRGERYLNMDYMFFSSIAGTTLMRFFVSYDIACQWHINIWKRLIGYADDTIMIDGAGKFMTFLVPKFHLPAHIEACNLMFSFNLTRDVGRTDSEAPERGWANANPLAGHTKEMGPGARRDTLDDHFNDWNWKKIIALAYTMRKKTETAVPEMVKTQQALADLEGSLEVPVVKEWTKMAETWEANITAPNPFETQRKDQHIAKVRVELAAEAAKRERERTEKDGAVRGNMHITELLAMGLQLEDLQRVVAFDVRGTGLHPTDGQRRAMLERTSKLRRKIFAWIELQTKFFPGLKNVRELEDEARAQMEEVQTIPGLSASDIKLWLPSGIAAKKIQDVGLTKEVLMHEYRLRVGQAQEALYELRRLLLVRTHTYKGKDTRSRGVAANTRSGEKIAALNDQIHRAAAQYRVGRSALVTLGGVLKRKDWEWSLQELKEDDIRGLPQAKLQQPELERPLSWIWISRGEKWEPGDKAAMNEAVRIEWAKMRARAMRWKEEVDLLEEEMRRTHAFHVWRAGWWRDRVGLRGLEEGPQLEGETAYALRQTAVQTTLAERCAKEWRHLPDLIRRGRAGELREEGVAVEGPVESDDDDRDEVDSDGEEEEPIPLLPRREVKGAYVDEVLAM</sequence>
<dbReference type="PANTHER" id="PTHR33104:SF2">
    <property type="entry name" value="CXC3 LIKE CYSTEINE CLUSTER DOMAIN-CONTAINING PROTEIN"/>
    <property type="match status" value="1"/>
</dbReference>
<evidence type="ECO:0008006" key="4">
    <source>
        <dbReference type="Google" id="ProtNLM"/>
    </source>
</evidence>
<feature type="region of interest" description="Disordered" evidence="1">
    <location>
        <begin position="257"/>
        <end position="280"/>
    </location>
</feature>
<organism evidence="2 3">
    <name type="scientific">Mycena maculata</name>
    <dbReference type="NCBI Taxonomy" id="230809"/>
    <lineage>
        <taxon>Eukaryota</taxon>
        <taxon>Fungi</taxon>
        <taxon>Dikarya</taxon>
        <taxon>Basidiomycota</taxon>
        <taxon>Agaricomycotina</taxon>
        <taxon>Agaricomycetes</taxon>
        <taxon>Agaricomycetidae</taxon>
        <taxon>Agaricales</taxon>
        <taxon>Marasmiineae</taxon>
        <taxon>Mycenaceae</taxon>
        <taxon>Mycena</taxon>
    </lineage>
</organism>
<accession>A0AAD7MG04</accession>
<evidence type="ECO:0000256" key="1">
    <source>
        <dbReference type="SAM" id="MobiDB-lite"/>
    </source>
</evidence>
<dbReference type="EMBL" id="JARJLG010000364">
    <property type="protein sequence ID" value="KAJ7714692.1"/>
    <property type="molecule type" value="Genomic_DNA"/>
</dbReference>
<proteinExistence type="predicted"/>
<keyword evidence="3" id="KW-1185">Reference proteome</keyword>
<evidence type="ECO:0000313" key="3">
    <source>
        <dbReference type="Proteomes" id="UP001215280"/>
    </source>
</evidence>
<dbReference type="Proteomes" id="UP001215280">
    <property type="component" value="Unassembled WGS sequence"/>
</dbReference>
<dbReference type="PANTHER" id="PTHR33104">
    <property type="entry name" value="SI:DKEY-29D5.2"/>
    <property type="match status" value="1"/>
</dbReference>
<comment type="caution">
    <text evidence="2">The sequence shown here is derived from an EMBL/GenBank/DDBJ whole genome shotgun (WGS) entry which is preliminary data.</text>
</comment>
<evidence type="ECO:0000313" key="2">
    <source>
        <dbReference type="EMBL" id="KAJ7714692.1"/>
    </source>
</evidence>
<protein>
    <recommendedName>
        <fullName evidence="4">CxC2-like cysteine cluster KDZ transposase-associated domain-containing protein</fullName>
    </recommendedName>
</protein>
<dbReference type="InterPro" id="IPR040521">
    <property type="entry name" value="KDZ"/>
</dbReference>
<gene>
    <name evidence="2" type="ORF">DFH07DRAFT_762966</name>
</gene>
<dbReference type="AlphaFoldDB" id="A0AAD7MG04"/>
<feature type="region of interest" description="Disordered" evidence="1">
    <location>
        <begin position="737"/>
        <end position="771"/>
    </location>
</feature>
<feature type="non-terminal residue" evidence="2">
    <location>
        <position position="1"/>
    </location>
</feature>